<gene>
    <name evidence="5" type="ORF">I6H43_04905</name>
</gene>
<dbReference type="SUPFAM" id="SSF51197">
    <property type="entry name" value="Clavaminate synthase-like"/>
    <property type="match status" value="1"/>
</dbReference>
<evidence type="ECO:0000259" key="4">
    <source>
        <dbReference type="PROSITE" id="PS51184"/>
    </source>
</evidence>
<keyword evidence="2" id="KW-0479">Metal-binding</keyword>
<protein>
    <submittedName>
        <fullName evidence="5">Cupin-like domain-containing protein</fullName>
    </submittedName>
</protein>
<evidence type="ECO:0000256" key="1">
    <source>
        <dbReference type="ARBA" id="ARBA00001954"/>
    </source>
</evidence>
<reference evidence="5 6" key="1">
    <citation type="submission" date="2020-12" db="EMBL/GenBank/DDBJ databases">
        <title>FDA dAtabase for Regulatory Grade micrObial Sequences (FDA-ARGOS): Supporting development and validation of Infectious Disease Dx tests.</title>
        <authorList>
            <person name="Sproer C."/>
            <person name="Gronow S."/>
            <person name="Severitt S."/>
            <person name="Schroder I."/>
            <person name="Tallon L."/>
            <person name="Sadzewicz L."/>
            <person name="Zhao X."/>
            <person name="Boylan J."/>
            <person name="Ott S."/>
            <person name="Bowen H."/>
            <person name="Vavikolanu K."/>
            <person name="Mehta A."/>
            <person name="Aluvathingal J."/>
            <person name="Nadendla S."/>
            <person name="Lowell S."/>
            <person name="Myers T."/>
            <person name="Yan Y."/>
            <person name="Sichtig H."/>
        </authorList>
    </citation>
    <scope>NUCLEOTIDE SEQUENCE [LARGE SCALE GENOMIC DNA]</scope>
    <source>
        <strain evidence="5 6">FDAARGOS_986</strain>
    </source>
</reference>
<evidence type="ECO:0000256" key="2">
    <source>
        <dbReference type="ARBA" id="ARBA00022723"/>
    </source>
</evidence>
<dbReference type="PANTHER" id="PTHR13096">
    <property type="entry name" value="MINA53 MYC INDUCED NUCLEAR ANTIGEN"/>
    <property type="match status" value="1"/>
</dbReference>
<keyword evidence="3" id="KW-0408">Iron</keyword>
<feature type="domain" description="JmjC" evidence="4">
    <location>
        <begin position="84"/>
        <end position="236"/>
    </location>
</feature>
<evidence type="ECO:0000313" key="6">
    <source>
        <dbReference type="Proteomes" id="UP000595481"/>
    </source>
</evidence>
<organism evidence="5 6">
    <name type="scientific">Aeromonas jandaei</name>
    <dbReference type="NCBI Taxonomy" id="650"/>
    <lineage>
        <taxon>Bacteria</taxon>
        <taxon>Pseudomonadati</taxon>
        <taxon>Pseudomonadota</taxon>
        <taxon>Gammaproteobacteria</taxon>
        <taxon>Aeromonadales</taxon>
        <taxon>Aeromonadaceae</taxon>
        <taxon>Aeromonas</taxon>
    </lineage>
</organism>
<accession>A0A7T4DQ52</accession>
<name>A0A7T4DQ52_AERJA</name>
<proteinExistence type="predicted"/>
<dbReference type="InterPro" id="IPR039994">
    <property type="entry name" value="NO66-like"/>
</dbReference>
<keyword evidence="6" id="KW-1185">Reference proteome</keyword>
<comment type="cofactor">
    <cofactor evidence="1">
        <name>Fe(2+)</name>
        <dbReference type="ChEBI" id="CHEBI:29033"/>
    </cofactor>
</comment>
<sequence length="384" mass="44784">MKINFCMTKKEFIDVYQERKPVLFKKVLNSDEFSWDDANGIYNRSDVSSKDFKLAYYGIRPKGDYVETYSDIGVLRHRLIKPAVYDYLRKGGTLIANRIVNEPIVSMLARQIGEYTDREVVSSAYVAFGEQSSFRAHWDTRDVFAVQLIGRKRWEIFEPSLEMPLYMQQSKDYEHAYPCPEKPCMDLILEPGDILYIPRGWWHNPLPLGEPTFHLAFGTFPTYAMQYLEWAMKLMPNYLSARRSLIKWDDDEQTIKQMGEDFIKLIDNKDLYDQFIMEHMNRVRIDSPLAMEIFGNTEGKSIPRDFSLHLNTSIIYQKDSEFIISNGTRINLDTSGGKIIKCIMDNPGISITTLCEMHPDLLANKIDDLINNLCREDVISYYKK</sequence>
<dbReference type="Gene3D" id="2.60.120.650">
    <property type="entry name" value="Cupin"/>
    <property type="match status" value="1"/>
</dbReference>
<dbReference type="Proteomes" id="UP000595481">
    <property type="component" value="Chromosome"/>
</dbReference>
<dbReference type="EMBL" id="CP066092">
    <property type="protein sequence ID" value="QQB20873.1"/>
    <property type="molecule type" value="Genomic_DNA"/>
</dbReference>
<dbReference type="GeneID" id="69550596"/>
<evidence type="ECO:0000313" key="5">
    <source>
        <dbReference type="EMBL" id="QQB20873.1"/>
    </source>
</evidence>
<dbReference type="PANTHER" id="PTHR13096:SF8">
    <property type="entry name" value="RIBOSOMAL OXYGENASE 1"/>
    <property type="match status" value="1"/>
</dbReference>
<evidence type="ECO:0000256" key="3">
    <source>
        <dbReference type="ARBA" id="ARBA00023004"/>
    </source>
</evidence>
<dbReference type="SMART" id="SM00558">
    <property type="entry name" value="JmjC"/>
    <property type="match status" value="1"/>
</dbReference>
<dbReference type="Pfam" id="PF08007">
    <property type="entry name" value="JmjC_2"/>
    <property type="match status" value="1"/>
</dbReference>
<dbReference type="RefSeq" id="WP_042033097.1">
    <property type="nucleotide sequence ID" value="NZ_CAWMFX010000052.1"/>
</dbReference>
<dbReference type="PROSITE" id="PS51184">
    <property type="entry name" value="JMJC"/>
    <property type="match status" value="1"/>
</dbReference>
<dbReference type="InterPro" id="IPR003347">
    <property type="entry name" value="JmjC_dom"/>
</dbReference>